<proteinExistence type="predicted"/>
<dbReference type="GO" id="GO:0005524">
    <property type="term" value="F:ATP binding"/>
    <property type="evidence" value="ECO:0007669"/>
    <property type="project" value="UniProtKB-KW"/>
</dbReference>
<dbReference type="InterPro" id="IPR000792">
    <property type="entry name" value="Tscrpt_reg_LuxR_C"/>
</dbReference>
<keyword evidence="2" id="KW-0067">ATP-binding</keyword>
<dbReference type="Pfam" id="PF13191">
    <property type="entry name" value="AAA_16"/>
    <property type="match status" value="1"/>
</dbReference>
<evidence type="ECO:0000256" key="1">
    <source>
        <dbReference type="ARBA" id="ARBA00022741"/>
    </source>
</evidence>
<dbReference type="EMBL" id="CP158374">
    <property type="protein sequence ID" value="XBX82402.1"/>
    <property type="molecule type" value="Genomic_DNA"/>
</dbReference>
<protein>
    <submittedName>
        <fullName evidence="4">AAA family ATPase</fullName>
    </submittedName>
</protein>
<dbReference type="GO" id="GO:0003677">
    <property type="term" value="F:DNA binding"/>
    <property type="evidence" value="ECO:0007669"/>
    <property type="project" value="InterPro"/>
</dbReference>
<dbReference type="PANTHER" id="PTHR16305">
    <property type="entry name" value="TESTICULAR SOLUBLE ADENYLYL CYCLASE"/>
    <property type="match status" value="1"/>
</dbReference>
<dbReference type="SMART" id="SM00421">
    <property type="entry name" value="HTH_LUXR"/>
    <property type="match status" value="1"/>
</dbReference>
<dbReference type="RefSeq" id="WP_350348419.1">
    <property type="nucleotide sequence ID" value="NZ_CP158374.1"/>
</dbReference>
<dbReference type="AlphaFoldDB" id="A0AAU7W7T9"/>
<dbReference type="PRINTS" id="PR00038">
    <property type="entry name" value="HTHLUXR"/>
</dbReference>
<dbReference type="GO" id="GO:0004016">
    <property type="term" value="F:adenylate cyclase activity"/>
    <property type="evidence" value="ECO:0007669"/>
    <property type="project" value="TreeGrafter"/>
</dbReference>
<name>A0AAU7W7T9_9MICO</name>
<dbReference type="GO" id="GO:0006355">
    <property type="term" value="P:regulation of DNA-templated transcription"/>
    <property type="evidence" value="ECO:0007669"/>
    <property type="project" value="InterPro"/>
</dbReference>
<dbReference type="Gene3D" id="1.10.10.10">
    <property type="entry name" value="Winged helix-like DNA-binding domain superfamily/Winged helix DNA-binding domain"/>
    <property type="match status" value="1"/>
</dbReference>
<evidence type="ECO:0000313" key="4">
    <source>
        <dbReference type="EMBL" id="XBX82402.1"/>
    </source>
</evidence>
<keyword evidence="1" id="KW-0547">Nucleotide-binding</keyword>
<feature type="domain" description="HTH luxR-type" evidence="3">
    <location>
        <begin position="876"/>
        <end position="941"/>
    </location>
</feature>
<dbReference type="GO" id="GO:0005737">
    <property type="term" value="C:cytoplasm"/>
    <property type="evidence" value="ECO:0007669"/>
    <property type="project" value="TreeGrafter"/>
</dbReference>
<dbReference type="InterPro" id="IPR041664">
    <property type="entry name" value="AAA_16"/>
</dbReference>
<gene>
    <name evidence="4" type="ORF">ABIQ69_00400</name>
</gene>
<dbReference type="InterPro" id="IPR036388">
    <property type="entry name" value="WH-like_DNA-bd_sf"/>
</dbReference>
<organism evidence="4">
    <name type="scientific">Agromyces sp. G08B096</name>
    <dbReference type="NCBI Taxonomy" id="3156399"/>
    <lineage>
        <taxon>Bacteria</taxon>
        <taxon>Bacillati</taxon>
        <taxon>Actinomycetota</taxon>
        <taxon>Actinomycetes</taxon>
        <taxon>Micrococcales</taxon>
        <taxon>Microbacteriaceae</taxon>
        <taxon>Agromyces</taxon>
    </lineage>
</organism>
<evidence type="ECO:0000259" key="3">
    <source>
        <dbReference type="PROSITE" id="PS50043"/>
    </source>
</evidence>
<dbReference type="InterPro" id="IPR016032">
    <property type="entry name" value="Sig_transdc_resp-reg_C-effctor"/>
</dbReference>
<dbReference type="PROSITE" id="PS50043">
    <property type="entry name" value="HTH_LUXR_2"/>
    <property type="match status" value="1"/>
</dbReference>
<dbReference type="PANTHER" id="PTHR16305:SF35">
    <property type="entry name" value="TRANSCRIPTIONAL ACTIVATOR DOMAIN"/>
    <property type="match status" value="1"/>
</dbReference>
<dbReference type="SUPFAM" id="SSF46894">
    <property type="entry name" value="C-terminal effector domain of the bipartite response regulators"/>
    <property type="match status" value="1"/>
</dbReference>
<accession>A0AAU7W7T9</accession>
<dbReference type="CDD" id="cd06170">
    <property type="entry name" value="LuxR_C_like"/>
    <property type="match status" value="1"/>
</dbReference>
<evidence type="ECO:0000256" key="2">
    <source>
        <dbReference type="ARBA" id="ARBA00022840"/>
    </source>
</evidence>
<sequence length="945" mass="100161">MERLSPATTLLGRRREREALDRLIASLRGGQSRALVIRAEAGVGKTALLDDTAERATGLRVLRATGIESEMELAYAGLHQLCAPVIDGIDGLPAPQAAALGVAFGLTAGDAPDRFLVGLAVLGLLSQAATEQPVIGLIDDGQWLDHASAQVLAFVARRLVAESVGLVFAVREPVGDAFAGIEDLVVSGLEDADARQLLDAVIAGPLDAEVRDRLIAETRGNPLALIELPRGLHAADIAGGYGLAAPAALTGRIEESFVARVLALPPETRSMLVVAALEPIGDPALVFEAAEALGLDAERLTPALQDQLIEVGARIRFRHPLVRSAVVRSSTVEERRTAHRALAGATDGAADPDRRVWHLAEAALGFDEEIAAELVRSARRAQARGGLAAGAKFHARGAELTPDPQMRSRRSLMAAEDTFRAGAMPEALRLLEQADPALLDEHQRARIVLVRAHVASNTTRGRDAAALLLEAARLLEPHDGETALATYADAFIAALASGPLAQGDGLGEVAAAILRAEPAGLTAEPPRAAASALRGLAILVTDGYPAAAPVLRAALGRLVAAAESDAAPAEYEPNPRRGLGEDAGPSDTVLRWLPLANVVARALLDDDAFERLSARAVHLGRSEGAFWLLPLAMAERTSALLLAGRTPEAVALAAELQPIIEATGTPASMTRRGWLAAFSGDEETKRAVTEELRPEIVARGEGQWFITVAWQDALLYNALGRYPEALAAMEPAAGHPFDLGLSGWALPERIEAAVRSGSPERATEALVRLVEQAAASGTDWALGLAARSTALLADDDTAEPHYLEAIERLARTRVRTALGRAHLLYGEWLRRRNRRVESREQLRLAHELFAAMGAEGLAERARRELAATGEVVHRPSAGPVDELTAQERQIAVLAAGGSTNPEIGEQLFLSPRTVEWHLRKVFVKLGVTSRRQLARALGVRAPVAG</sequence>
<dbReference type="Pfam" id="PF00196">
    <property type="entry name" value="GerE"/>
    <property type="match status" value="1"/>
</dbReference>
<reference evidence="4" key="1">
    <citation type="submission" date="2024-05" db="EMBL/GenBank/DDBJ databases">
        <authorList>
            <person name="Yu L."/>
        </authorList>
    </citation>
    <scope>NUCLEOTIDE SEQUENCE</scope>
    <source>
        <strain evidence="4">G08B096</strain>
    </source>
</reference>